<reference evidence="1" key="1">
    <citation type="submission" date="2020-04" db="EMBL/GenBank/DDBJ databases">
        <authorList>
            <person name="Alioto T."/>
            <person name="Alioto T."/>
            <person name="Gomez Garrido J."/>
        </authorList>
    </citation>
    <scope>NUCLEOTIDE SEQUENCE</scope>
    <source>
        <strain evidence="1">A484AB</strain>
    </source>
</reference>
<comment type="caution">
    <text evidence="1">The sequence shown here is derived from an EMBL/GenBank/DDBJ whole genome shotgun (WGS) entry which is preliminary data.</text>
</comment>
<name>A0A6S7JRC0_PARCT</name>
<evidence type="ECO:0000313" key="2">
    <source>
        <dbReference type="Proteomes" id="UP001152795"/>
    </source>
</evidence>
<evidence type="ECO:0000313" key="1">
    <source>
        <dbReference type="EMBL" id="CAB4018791.1"/>
    </source>
</evidence>
<organism evidence="1 2">
    <name type="scientific">Paramuricea clavata</name>
    <name type="common">Red gorgonian</name>
    <name type="synonym">Violescent sea-whip</name>
    <dbReference type="NCBI Taxonomy" id="317549"/>
    <lineage>
        <taxon>Eukaryota</taxon>
        <taxon>Metazoa</taxon>
        <taxon>Cnidaria</taxon>
        <taxon>Anthozoa</taxon>
        <taxon>Octocorallia</taxon>
        <taxon>Malacalcyonacea</taxon>
        <taxon>Plexauridae</taxon>
        <taxon>Paramuricea</taxon>
    </lineage>
</organism>
<proteinExistence type="predicted"/>
<gene>
    <name evidence="1" type="ORF">PACLA_8A063906</name>
</gene>
<keyword evidence="2" id="KW-1185">Reference proteome</keyword>
<dbReference type="Proteomes" id="UP001152795">
    <property type="component" value="Unassembled WGS sequence"/>
</dbReference>
<dbReference type="OrthoDB" id="10620985at2759"/>
<accession>A0A6S7JRC0</accession>
<protein>
    <submittedName>
        <fullName evidence="1">Uncharacterized protein</fullName>
    </submittedName>
</protein>
<sequence length="240" mass="25536">CDGSVNEEHVNVPKKKFALTLQQNHGYHVVVLYCHPSSTGGPTVWDFAATPGAATKFISKESPSGKAARDLFKHGMRCLFQNEKASNTESSSVLTETALDTIASCEDITHTTTLDTMASSEDNTETATSDTMASSQVIKETLTTASTGAGQCPSTSSNFDLIAGTVVELTNDDGVVCAEACVTGFNMVHNQQLPPGYLSVLVTSTVSEMQVAPPLPSSFDDTTVEEGGFYAWPLLRIRSK</sequence>
<dbReference type="AlphaFoldDB" id="A0A6S7JRC0"/>
<dbReference type="EMBL" id="CACRXK020010168">
    <property type="protein sequence ID" value="CAB4018791.1"/>
    <property type="molecule type" value="Genomic_DNA"/>
</dbReference>
<feature type="non-terminal residue" evidence="1">
    <location>
        <position position="1"/>
    </location>
</feature>